<dbReference type="Proteomes" id="UP000628448">
    <property type="component" value="Unassembled WGS sequence"/>
</dbReference>
<evidence type="ECO:0000313" key="2">
    <source>
        <dbReference type="Proteomes" id="UP000628448"/>
    </source>
</evidence>
<name>A0A931MD59_9BACT</name>
<comment type="caution">
    <text evidence="1">The sequence shown here is derived from an EMBL/GenBank/DDBJ whole genome shotgun (WGS) entry which is preliminary data.</text>
</comment>
<organism evidence="1 2">
    <name type="scientific">Panacibacter microcysteis</name>
    <dbReference type="NCBI Taxonomy" id="2793269"/>
    <lineage>
        <taxon>Bacteria</taxon>
        <taxon>Pseudomonadati</taxon>
        <taxon>Bacteroidota</taxon>
        <taxon>Chitinophagia</taxon>
        <taxon>Chitinophagales</taxon>
        <taxon>Chitinophagaceae</taxon>
        <taxon>Panacibacter</taxon>
    </lineage>
</organism>
<accession>A0A931MD59</accession>
<keyword evidence="2" id="KW-1185">Reference proteome</keyword>
<evidence type="ECO:0000313" key="1">
    <source>
        <dbReference type="EMBL" id="MBG9378412.1"/>
    </source>
</evidence>
<proteinExistence type="predicted"/>
<dbReference type="AlphaFoldDB" id="A0A931MD59"/>
<protein>
    <submittedName>
        <fullName evidence="1">Uncharacterized protein</fullName>
    </submittedName>
</protein>
<dbReference type="EMBL" id="JADWYR010000003">
    <property type="protein sequence ID" value="MBG9378412.1"/>
    <property type="molecule type" value="Genomic_DNA"/>
</dbReference>
<reference evidence="1" key="1">
    <citation type="submission" date="2020-11" db="EMBL/GenBank/DDBJ databases">
        <title>Bacterial whole genome sequence for Panacibacter sp. DH6.</title>
        <authorList>
            <person name="Le V."/>
            <person name="Ko S."/>
            <person name="Ahn C.-Y."/>
            <person name="Oh H.-M."/>
        </authorList>
    </citation>
    <scope>NUCLEOTIDE SEQUENCE</scope>
    <source>
        <strain evidence="1">DH6</strain>
    </source>
</reference>
<gene>
    <name evidence="1" type="ORF">I5907_19395</name>
</gene>
<sequence length="135" mass="15896">MTDKHWHLVKDAHQTFLRATITFCSTSQVKSKYPKVTKELIDNSYTFLNILDSTQTIDSSIAIKIDSLNYNLLKSLVTFFDKLQMDKALFNQSKIRTQGKKVEYEIGNIGRQIHEFNYWIYEQNHINIKFKDISL</sequence>